<evidence type="ECO:0000313" key="5">
    <source>
        <dbReference type="EMBL" id="RGS08643.1"/>
    </source>
</evidence>
<dbReference type="RefSeq" id="WP_118430815.1">
    <property type="nucleotide sequence ID" value="NZ_CATVWJ010000033.1"/>
</dbReference>
<evidence type="ECO:0000256" key="2">
    <source>
        <dbReference type="ARBA" id="ARBA00023239"/>
    </source>
</evidence>
<feature type="chain" id="PRO_5019308746" description="Alginate lyase domain-containing protein" evidence="3">
    <location>
        <begin position="25"/>
        <end position="477"/>
    </location>
</feature>
<evidence type="ECO:0000259" key="4">
    <source>
        <dbReference type="Pfam" id="PF05426"/>
    </source>
</evidence>
<dbReference type="InterPro" id="IPR008397">
    <property type="entry name" value="Alginate_lyase_dom"/>
</dbReference>
<proteinExistence type="predicted"/>
<dbReference type="GO" id="GO:0016829">
    <property type="term" value="F:lyase activity"/>
    <property type="evidence" value="ECO:0007669"/>
    <property type="project" value="UniProtKB-KW"/>
</dbReference>
<keyword evidence="1 3" id="KW-0732">Signal</keyword>
<dbReference type="SUPFAM" id="SSF48230">
    <property type="entry name" value="Chondroitin AC/alginate lyase"/>
    <property type="match status" value="1"/>
</dbReference>
<gene>
    <name evidence="5" type="ORF">DWY14_05555</name>
</gene>
<keyword evidence="2" id="KW-0456">Lyase</keyword>
<evidence type="ECO:0000313" key="6">
    <source>
        <dbReference type="Proteomes" id="UP000285750"/>
    </source>
</evidence>
<organism evidence="5 6">
    <name type="scientific">Phocaeicola plebeius</name>
    <dbReference type="NCBI Taxonomy" id="310297"/>
    <lineage>
        <taxon>Bacteria</taxon>
        <taxon>Pseudomonadati</taxon>
        <taxon>Bacteroidota</taxon>
        <taxon>Bacteroidia</taxon>
        <taxon>Bacteroidales</taxon>
        <taxon>Bacteroidaceae</taxon>
        <taxon>Phocaeicola</taxon>
    </lineage>
</organism>
<dbReference type="Gene3D" id="1.50.10.100">
    <property type="entry name" value="Chondroitin AC/alginate lyase"/>
    <property type="match status" value="1"/>
</dbReference>
<dbReference type="AlphaFoldDB" id="A0A412H7F6"/>
<evidence type="ECO:0000256" key="3">
    <source>
        <dbReference type="SAM" id="SignalP"/>
    </source>
</evidence>
<sequence>MIMKQIYTYIGAGLVALSFTNLIACTEIEHGVNDIDTWEEVKDYTEALNHPCMLHTQEDFDFVKGKLQAGQQPWANAYTHLEQSEYARNTWVATPVEKLARLDQTNWSGPERWEENGLSEYYTPDAWTNYTHLMKDAAAAYQLALRWKLSDDDTYAKAGIDILNAWANKCTGYIVNSKGEFIDPNQYLIAIQIYQLANAAEILRDYEGWSEADFTAYKNWMVDVFYPQATNFLNLHNGFTDCPLHYWLNWDLAEMTAVLSIGILTDDNFKINEAIQYFKFGVGGGNIINAVPFMHQDPDSGEMLGQCMESGRDQGHATLCVSLMGVFCQMAKNVGEDLFIFDENRALAMCEYVAKYNYGEVETGSNNSGWNMSNFKYDVTSVPYTNYTNCTGNSWPSMSYEEHQAGNETRGTVRPAWELVRRLASDYGQTSIYSDMWVKKMRENTARGNSDGGAGDYGPNSGGFDQLGFGTLMFAKD</sequence>
<dbReference type="Pfam" id="PF05426">
    <property type="entry name" value="Alginate_lyase"/>
    <property type="match status" value="1"/>
</dbReference>
<dbReference type="Proteomes" id="UP000285750">
    <property type="component" value="Unassembled WGS sequence"/>
</dbReference>
<name>A0A412H7F6_9BACT</name>
<comment type="caution">
    <text evidence="5">The sequence shown here is derived from an EMBL/GenBank/DDBJ whole genome shotgun (WGS) entry which is preliminary data.</text>
</comment>
<dbReference type="GO" id="GO:0042597">
    <property type="term" value="C:periplasmic space"/>
    <property type="evidence" value="ECO:0007669"/>
    <property type="project" value="InterPro"/>
</dbReference>
<feature type="signal peptide" evidence="3">
    <location>
        <begin position="1"/>
        <end position="24"/>
    </location>
</feature>
<dbReference type="InterPro" id="IPR008929">
    <property type="entry name" value="Chondroitin_lyas"/>
</dbReference>
<reference evidence="5 6" key="1">
    <citation type="submission" date="2018-08" db="EMBL/GenBank/DDBJ databases">
        <title>A genome reference for cultivated species of the human gut microbiota.</title>
        <authorList>
            <person name="Zou Y."/>
            <person name="Xue W."/>
            <person name="Luo G."/>
        </authorList>
    </citation>
    <scope>NUCLEOTIDE SEQUENCE [LARGE SCALE GENOMIC DNA]</scope>
    <source>
        <strain evidence="5 6">AF24-16AC</strain>
    </source>
</reference>
<accession>A0A412H7F6</accession>
<feature type="domain" description="Alginate lyase" evidence="4">
    <location>
        <begin position="124"/>
        <end position="356"/>
    </location>
</feature>
<evidence type="ECO:0000256" key="1">
    <source>
        <dbReference type="ARBA" id="ARBA00022729"/>
    </source>
</evidence>
<dbReference type="EMBL" id="QRUY01000009">
    <property type="protein sequence ID" value="RGS08643.1"/>
    <property type="molecule type" value="Genomic_DNA"/>
</dbReference>
<protein>
    <recommendedName>
        <fullName evidence="4">Alginate lyase domain-containing protein</fullName>
    </recommendedName>
</protein>